<name>A0A7X2ZXK3_9FLAO</name>
<dbReference type="RefSeq" id="WP_155601317.1">
    <property type="nucleotide sequence ID" value="NZ_RCNR01000080.1"/>
</dbReference>
<accession>A0A7X2ZXK3</accession>
<dbReference type="EMBL" id="RCNR01000080">
    <property type="protein sequence ID" value="MUH38262.1"/>
    <property type="molecule type" value="Genomic_DNA"/>
</dbReference>
<protein>
    <submittedName>
        <fullName evidence="1">Uncharacterized protein</fullName>
    </submittedName>
</protein>
<dbReference type="Proteomes" id="UP000540519">
    <property type="component" value="Unassembled WGS sequence"/>
</dbReference>
<dbReference type="AlphaFoldDB" id="A0A7X2ZXK3"/>
<evidence type="ECO:0000313" key="1">
    <source>
        <dbReference type="EMBL" id="MUH38262.1"/>
    </source>
</evidence>
<reference evidence="1 2" key="1">
    <citation type="journal article" date="2019" name="Mar. Drugs">
        <title>Comparative Genomics and CAZyme Genome Repertoires of Marine Zobellia amurskyensis KMM 3526(T) and Zobellia laminariae KMM 3676(T).</title>
        <authorList>
            <person name="Chernysheva N."/>
            <person name="Bystritskaya E."/>
            <person name="Stenkova A."/>
            <person name="Golovkin I."/>
            <person name="Nedashkovskaya O."/>
            <person name="Isaeva M."/>
        </authorList>
    </citation>
    <scope>NUCLEOTIDE SEQUENCE [LARGE SCALE GENOMIC DNA]</scope>
    <source>
        <strain evidence="1 2">KMM 3526</strain>
    </source>
</reference>
<comment type="caution">
    <text evidence="1">The sequence shown here is derived from an EMBL/GenBank/DDBJ whole genome shotgun (WGS) entry which is preliminary data.</text>
</comment>
<evidence type="ECO:0000313" key="2">
    <source>
        <dbReference type="Proteomes" id="UP000540519"/>
    </source>
</evidence>
<proteinExistence type="predicted"/>
<keyword evidence="2" id="KW-1185">Reference proteome</keyword>
<gene>
    <name evidence="1" type="ORF">D9O36_20630</name>
</gene>
<dbReference type="OrthoDB" id="980645at2"/>
<sequence>MKHLLLILAVTMLLKPLWPLVNYAVNYDYIVTNLCENRDQPMLHCDGKCFLAKQLAQESEEKEKNPFESELSKLKLPMVDWFQSYQSNPLILDSVPSNFKRYVALIPCLLVTETGQPPQTV</sequence>
<organism evidence="1 2">
    <name type="scientific">Zobellia amurskyensis</name>
    <dbReference type="NCBI Taxonomy" id="248905"/>
    <lineage>
        <taxon>Bacteria</taxon>
        <taxon>Pseudomonadati</taxon>
        <taxon>Bacteroidota</taxon>
        <taxon>Flavobacteriia</taxon>
        <taxon>Flavobacteriales</taxon>
        <taxon>Flavobacteriaceae</taxon>
        <taxon>Zobellia</taxon>
    </lineage>
</organism>